<dbReference type="InterPro" id="IPR051419">
    <property type="entry name" value="Lys/N-term_MeTrsfase_sf"/>
</dbReference>
<dbReference type="SUPFAM" id="SSF53335">
    <property type="entry name" value="S-adenosyl-L-methionine-dependent methyltransferases"/>
    <property type="match status" value="1"/>
</dbReference>
<dbReference type="AlphaFoldDB" id="A0AAD2CVX2"/>
<name>A0AAD2CVX2_9STRA</name>
<evidence type="ECO:0000313" key="5">
    <source>
        <dbReference type="Proteomes" id="UP001295423"/>
    </source>
</evidence>
<dbReference type="EMBL" id="CAKOGP040001446">
    <property type="protein sequence ID" value="CAJ1945496.1"/>
    <property type="molecule type" value="Genomic_DNA"/>
</dbReference>
<sequence>MQNERTIQFWDEYHKENESIEWISQPSEEVLIILQDYCFDASAQLKELRNLSMLEIGCGTSSLARDFWQHLVKTEENKTFRMVGTDVSSECIKSNIERDRELLSSDEASTTRTCLHYRTLDVINPSEGDTFCCEIILDKGCLDTFLFRSRNRGANKSSYNPIIQSLLDNVWKWLSDDGVYMFISPRSKLKAVRDYSGFQSIQRLALPTVSNGNLVGKTKSSGYVYVCRKNPAYVIGTTPAFAGRDKDTLPSDATTCPNCNVDFLDFRKGELIGGRGAAFWTRQWKGHCQHCKGQIRARTEISDISPFEEDKDKHRSS</sequence>
<dbReference type="GO" id="GO:0008168">
    <property type="term" value="F:methyltransferase activity"/>
    <property type="evidence" value="ECO:0007669"/>
    <property type="project" value="UniProtKB-KW"/>
</dbReference>
<gene>
    <name evidence="4" type="ORF">CYCCA115_LOCUS9640</name>
</gene>
<dbReference type="PANTHER" id="PTHR12176:SF79">
    <property type="entry name" value="METHYLTRANSFERASE TYPE 11 DOMAIN-CONTAINING PROTEIN"/>
    <property type="match status" value="1"/>
</dbReference>
<keyword evidence="2" id="KW-0489">Methyltransferase</keyword>
<organism evidence="4 5">
    <name type="scientific">Cylindrotheca closterium</name>
    <dbReference type="NCBI Taxonomy" id="2856"/>
    <lineage>
        <taxon>Eukaryota</taxon>
        <taxon>Sar</taxon>
        <taxon>Stramenopiles</taxon>
        <taxon>Ochrophyta</taxon>
        <taxon>Bacillariophyta</taxon>
        <taxon>Bacillariophyceae</taxon>
        <taxon>Bacillariophycidae</taxon>
        <taxon>Bacillariales</taxon>
        <taxon>Bacillariaceae</taxon>
        <taxon>Cylindrotheca</taxon>
    </lineage>
</organism>
<keyword evidence="3" id="KW-0808">Transferase</keyword>
<comment type="similarity">
    <text evidence="1">Belongs to the methyltransferase superfamily.</text>
</comment>
<protein>
    <submittedName>
        <fullName evidence="4">Uncharacterized protein</fullName>
    </submittedName>
</protein>
<dbReference type="Proteomes" id="UP001295423">
    <property type="component" value="Unassembled WGS sequence"/>
</dbReference>
<dbReference type="GO" id="GO:0032259">
    <property type="term" value="P:methylation"/>
    <property type="evidence" value="ECO:0007669"/>
    <property type="project" value="UniProtKB-KW"/>
</dbReference>
<proteinExistence type="inferred from homology"/>
<reference evidence="4" key="1">
    <citation type="submission" date="2023-08" db="EMBL/GenBank/DDBJ databases">
        <authorList>
            <person name="Audoor S."/>
            <person name="Bilcke G."/>
        </authorList>
    </citation>
    <scope>NUCLEOTIDE SEQUENCE</scope>
</reference>
<evidence type="ECO:0000313" key="4">
    <source>
        <dbReference type="EMBL" id="CAJ1945496.1"/>
    </source>
</evidence>
<dbReference type="PANTHER" id="PTHR12176">
    <property type="entry name" value="SAM-DEPENDENT METHYLTRANSFERASE SUPERFAMILY PROTEIN"/>
    <property type="match status" value="1"/>
</dbReference>
<accession>A0AAD2CVX2</accession>
<evidence type="ECO:0000256" key="2">
    <source>
        <dbReference type="ARBA" id="ARBA00022603"/>
    </source>
</evidence>
<comment type="caution">
    <text evidence="4">The sequence shown here is derived from an EMBL/GenBank/DDBJ whole genome shotgun (WGS) entry which is preliminary data.</text>
</comment>
<evidence type="ECO:0000256" key="1">
    <source>
        <dbReference type="ARBA" id="ARBA00008361"/>
    </source>
</evidence>
<evidence type="ECO:0000256" key="3">
    <source>
        <dbReference type="ARBA" id="ARBA00022679"/>
    </source>
</evidence>
<keyword evidence="5" id="KW-1185">Reference proteome</keyword>
<dbReference type="InterPro" id="IPR029063">
    <property type="entry name" value="SAM-dependent_MTases_sf"/>
</dbReference>
<dbReference type="Gene3D" id="3.40.50.150">
    <property type="entry name" value="Vaccinia Virus protein VP39"/>
    <property type="match status" value="1"/>
</dbReference>